<organism evidence="1 2">
    <name type="scientific">Aquilegia coerulea</name>
    <name type="common">Rocky mountain columbine</name>
    <dbReference type="NCBI Taxonomy" id="218851"/>
    <lineage>
        <taxon>Eukaryota</taxon>
        <taxon>Viridiplantae</taxon>
        <taxon>Streptophyta</taxon>
        <taxon>Embryophyta</taxon>
        <taxon>Tracheophyta</taxon>
        <taxon>Spermatophyta</taxon>
        <taxon>Magnoliopsida</taxon>
        <taxon>Ranunculales</taxon>
        <taxon>Ranunculaceae</taxon>
        <taxon>Thalictroideae</taxon>
        <taxon>Aquilegia</taxon>
    </lineage>
</organism>
<dbReference type="OrthoDB" id="1929062at2759"/>
<dbReference type="PANTHER" id="PTHR38926">
    <property type="entry name" value="F-BOX DOMAIN CONTAINING PROTEIN, EXPRESSED"/>
    <property type="match status" value="1"/>
</dbReference>
<dbReference type="Proteomes" id="UP000230069">
    <property type="component" value="Unassembled WGS sequence"/>
</dbReference>
<evidence type="ECO:0000313" key="1">
    <source>
        <dbReference type="EMBL" id="PIA32360.1"/>
    </source>
</evidence>
<dbReference type="PANTHER" id="PTHR38926:SF5">
    <property type="entry name" value="F-BOX AND LEUCINE-RICH REPEAT PROTEIN 6"/>
    <property type="match status" value="1"/>
</dbReference>
<evidence type="ECO:0000313" key="2">
    <source>
        <dbReference type="Proteomes" id="UP000230069"/>
    </source>
</evidence>
<dbReference type="Gene3D" id="3.80.10.10">
    <property type="entry name" value="Ribonuclease Inhibitor"/>
    <property type="match status" value="1"/>
</dbReference>
<sequence>MGVDEVFISDDSTLQLINQCCRNFKQLKVYLHEEDELLSKNTISLITTYLPKLKELDLPGTGLHRQDVLLILDACKELEILDITRNGKICVKDEILKIGSRLKEFYWENEVDDLCYDCEGEHLEVDVEETYSYRWPCPHVLKDGFKAYISGTKEFLCNLYPGSKGTFAELVGKLYPAAKGTFVYPPPLFNPFVLESYDLPIPEYHEHYDCYCNCGFDSDSDGGGGTGDTAFITEAYSL</sequence>
<dbReference type="InterPro" id="IPR032675">
    <property type="entry name" value="LRR_dom_sf"/>
</dbReference>
<dbReference type="EMBL" id="KZ305062">
    <property type="protein sequence ID" value="PIA32360.1"/>
    <property type="molecule type" value="Genomic_DNA"/>
</dbReference>
<proteinExistence type="predicted"/>
<protein>
    <submittedName>
        <fullName evidence="1">Uncharacterized protein</fullName>
    </submittedName>
</protein>
<accession>A0A2G5CME8</accession>
<keyword evidence="2" id="KW-1185">Reference proteome</keyword>
<dbReference type="AlphaFoldDB" id="A0A2G5CME8"/>
<name>A0A2G5CME8_AQUCA</name>
<gene>
    <name evidence="1" type="ORF">AQUCO_04500155v1</name>
</gene>
<dbReference type="InParanoid" id="A0A2G5CME8"/>
<dbReference type="STRING" id="218851.A0A2G5CME8"/>
<reference evidence="1 2" key="1">
    <citation type="submission" date="2017-09" db="EMBL/GenBank/DDBJ databases">
        <title>WGS assembly of Aquilegia coerulea Goldsmith.</title>
        <authorList>
            <person name="Hodges S."/>
            <person name="Kramer E."/>
            <person name="Nordborg M."/>
            <person name="Tomkins J."/>
            <person name="Borevitz J."/>
            <person name="Derieg N."/>
            <person name="Yan J."/>
            <person name="Mihaltcheva S."/>
            <person name="Hayes R.D."/>
            <person name="Rokhsar D."/>
        </authorList>
    </citation>
    <scope>NUCLEOTIDE SEQUENCE [LARGE SCALE GENOMIC DNA]</scope>
    <source>
        <strain evidence="2">cv. Goldsmith</strain>
    </source>
</reference>